<keyword evidence="2" id="KW-1185">Reference proteome</keyword>
<organism evidence="1 2">
    <name type="scientific">Klebsiella phage vB_KpM_FBKp24</name>
    <dbReference type="NCBI Taxonomy" id="2801834"/>
    <lineage>
        <taxon>Viruses</taxon>
        <taxon>Duplodnaviria</taxon>
        <taxon>Heunggongvirae</taxon>
        <taxon>Uroviricota</taxon>
        <taxon>Caudoviricetes</taxon>
        <taxon>Chimalliviridae</taxon>
        <taxon>Maaswegvirus</taxon>
        <taxon>Maaswegvirus Kp24</taxon>
    </lineage>
</organism>
<dbReference type="EMBL" id="MW394391">
    <property type="protein sequence ID" value="QQV92232.1"/>
    <property type="molecule type" value="Genomic_DNA"/>
</dbReference>
<accession>A0A7U0J772</accession>
<protein>
    <submittedName>
        <fullName evidence="1">Uncharacterized protein</fullName>
    </submittedName>
</protein>
<sequence length="134" mass="16492">MHTKKYVFEIPYSLKLFSDGYQGIWRNQIIETFLTTAYHWEEGGKIDYRTLFIEVYYQNYIDPLENDFETIPDDPYYRDQLTFYMALQEEITLMTKNGTMESILRKLREQWQNYIYPGEFFTEMIDSRKYIVYQ</sequence>
<gene>
    <name evidence="1" type="ORF">vBKpMFBKp24_092</name>
</gene>
<reference evidence="1 2" key="1">
    <citation type="submission" date="2020-12" db="EMBL/GenBank/DDBJ databases">
        <title>Genomic characterization of four novel bacteriophages infecting Klebsiella pneumoniae.</title>
        <authorList>
            <person name="Estrada Bonilla B."/>
            <person name="Costa A.R."/>
            <person name="van Rossum T."/>
            <person name="Hagedoorn S."/>
            <person name="Wallinga H."/>
            <person name="Xiao M."/>
            <person name="Song W."/>
            <person name="Haas P.-J."/>
            <person name="Nobrega F.L."/>
            <person name="Brouns S.J.J."/>
        </authorList>
    </citation>
    <scope>NUCLEOTIDE SEQUENCE [LARGE SCALE GENOMIC DNA]</scope>
</reference>
<dbReference type="Proteomes" id="UP000596381">
    <property type="component" value="Segment"/>
</dbReference>
<evidence type="ECO:0000313" key="1">
    <source>
        <dbReference type="EMBL" id="QQV92232.1"/>
    </source>
</evidence>
<proteinExistence type="predicted"/>
<evidence type="ECO:0000313" key="2">
    <source>
        <dbReference type="Proteomes" id="UP000596381"/>
    </source>
</evidence>
<name>A0A7U0J772_9CAUD</name>